<feature type="domain" description="Cyclic nucleotide-binding" evidence="20">
    <location>
        <begin position="228"/>
        <end position="360"/>
    </location>
</feature>
<dbReference type="EC" id="2.7.11.12" evidence="3"/>
<keyword evidence="12" id="KW-0460">Magnesium</keyword>
<dbReference type="EMBL" id="BRYB01000062">
    <property type="protein sequence ID" value="GMI21842.1"/>
    <property type="molecule type" value="Genomic_DNA"/>
</dbReference>
<feature type="domain" description="Cyclic nucleotide-binding" evidence="20">
    <location>
        <begin position="109"/>
        <end position="225"/>
    </location>
</feature>
<dbReference type="InterPro" id="IPR000595">
    <property type="entry name" value="cNMP-bd_dom"/>
</dbReference>
<keyword evidence="6" id="KW-0140">cGMP</keyword>
<comment type="catalytic activity">
    <reaction evidence="16">
        <text>L-seryl-[protein] + ATP = O-phospho-L-seryl-[protein] + ADP + H(+)</text>
        <dbReference type="Rhea" id="RHEA:17989"/>
        <dbReference type="Rhea" id="RHEA-COMP:9863"/>
        <dbReference type="Rhea" id="RHEA-COMP:11604"/>
        <dbReference type="ChEBI" id="CHEBI:15378"/>
        <dbReference type="ChEBI" id="CHEBI:29999"/>
        <dbReference type="ChEBI" id="CHEBI:30616"/>
        <dbReference type="ChEBI" id="CHEBI:83421"/>
        <dbReference type="ChEBI" id="CHEBI:456216"/>
        <dbReference type="EC" id="2.7.11.12"/>
    </reaction>
</comment>
<dbReference type="PANTHER" id="PTHR24353:SF37">
    <property type="entry name" value="CAMP-DEPENDENT PROTEIN KINASE CATALYTIC SUBUNIT PRKX"/>
    <property type="match status" value="1"/>
</dbReference>
<accession>A0ABQ6M8T4</accession>
<evidence type="ECO:0000313" key="23">
    <source>
        <dbReference type="Proteomes" id="UP001165060"/>
    </source>
</evidence>
<dbReference type="SUPFAM" id="SSF51206">
    <property type="entry name" value="cAMP-binding domain-like"/>
    <property type="match status" value="3"/>
</dbReference>
<proteinExistence type="inferred from homology"/>
<evidence type="ECO:0000256" key="11">
    <source>
        <dbReference type="ARBA" id="ARBA00022840"/>
    </source>
</evidence>
<evidence type="ECO:0000259" key="20">
    <source>
        <dbReference type="PROSITE" id="PS50042"/>
    </source>
</evidence>
<evidence type="ECO:0000313" key="22">
    <source>
        <dbReference type="EMBL" id="GMI21842.1"/>
    </source>
</evidence>
<feature type="compositionally biased region" description="Low complexity" evidence="18">
    <location>
        <begin position="1"/>
        <end position="13"/>
    </location>
</feature>
<dbReference type="InterPro" id="IPR000961">
    <property type="entry name" value="AGC-kinase_C"/>
</dbReference>
<evidence type="ECO:0000256" key="12">
    <source>
        <dbReference type="ARBA" id="ARBA00022842"/>
    </source>
</evidence>
<evidence type="ECO:0000256" key="17">
    <source>
        <dbReference type="PROSITE-ProRule" id="PRU10141"/>
    </source>
</evidence>
<evidence type="ECO:0000256" key="6">
    <source>
        <dbReference type="ARBA" id="ARBA00022535"/>
    </source>
</evidence>
<dbReference type="SMART" id="SM00220">
    <property type="entry name" value="S_TKc"/>
    <property type="match status" value="1"/>
</dbReference>
<keyword evidence="13" id="KW-0142">cGMP-binding</keyword>
<comment type="cofactor">
    <cofactor evidence="1">
        <name>Mg(2+)</name>
        <dbReference type="ChEBI" id="CHEBI:18420"/>
    </cofactor>
</comment>
<dbReference type="PROSITE" id="PS50042">
    <property type="entry name" value="CNMP_BINDING_3"/>
    <property type="match status" value="3"/>
</dbReference>
<dbReference type="PRINTS" id="PR00103">
    <property type="entry name" value="CAMPKINASE"/>
</dbReference>
<keyword evidence="23" id="KW-1185">Reference proteome</keyword>
<evidence type="ECO:0000256" key="2">
    <source>
        <dbReference type="ARBA" id="ARBA00006352"/>
    </source>
</evidence>
<keyword evidence="5" id="KW-0723">Serine/threonine-protein kinase</keyword>
<evidence type="ECO:0000256" key="5">
    <source>
        <dbReference type="ARBA" id="ARBA00022527"/>
    </source>
</evidence>
<dbReference type="SUPFAM" id="SSF56112">
    <property type="entry name" value="Protein kinase-like (PK-like)"/>
    <property type="match status" value="1"/>
</dbReference>
<dbReference type="InterPro" id="IPR000719">
    <property type="entry name" value="Prot_kinase_dom"/>
</dbReference>
<evidence type="ECO:0000256" key="3">
    <source>
        <dbReference type="ARBA" id="ARBA00012428"/>
    </source>
</evidence>
<evidence type="ECO:0000256" key="7">
    <source>
        <dbReference type="ARBA" id="ARBA00022679"/>
    </source>
</evidence>
<feature type="region of interest" description="Disordered" evidence="18">
    <location>
        <begin position="1"/>
        <end position="65"/>
    </location>
</feature>
<evidence type="ECO:0000256" key="9">
    <source>
        <dbReference type="ARBA" id="ARBA00022741"/>
    </source>
</evidence>
<keyword evidence="11 17" id="KW-0067">ATP-binding</keyword>
<dbReference type="PROSITE" id="PS50011">
    <property type="entry name" value="PROTEIN_KINASE_DOM"/>
    <property type="match status" value="1"/>
</dbReference>
<dbReference type="PROSITE" id="PS00889">
    <property type="entry name" value="CNMP_BINDING_2"/>
    <property type="match status" value="2"/>
</dbReference>
<feature type="domain" description="Cyclic nucleotide-binding" evidence="20">
    <location>
        <begin position="364"/>
        <end position="453"/>
    </location>
</feature>
<keyword evidence="4" id="KW-0963">Cytoplasm</keyword>
<evidence type="ECO:0000256" key="16">
    <source>
        <dbReference type="ARBA" id="ARBA00047462"/>
    </source>
</evidence>
<evidence type="ECO:0000256" key="10">
    <source>
        <dbReference type="ARBA" id="ARBA00022777"/>
    </source>
</evidence>
<dbReference type="Gene3D" id="2.60.120.10">
    <property type="entry name" value="Jelly Rolls"/>
    <property type="match status" value="3"/>
</dbReference>
<sequence length="843" mass="92391">MSGFSSRGSRSTSEPPERTSFGSGSLPSPLSGGRGGKRDSMSNLDLTRPSPMKKSESMGQSFRVRKNKKNQLFGESLDVDAFKGNNKKIIAKPDSSREIIANALLAHFLFSRLPDDEIITLVDAMERHPLQAGDAVIKQGDVGDYFYVVEEGDFEITVNGEHVGDVEGGGGTFGELALMHNSPRAATIVAKNSALLWGLDRNTFRCTLAATAMNGLDEIKEFLGKVEILEGLDPSQMSTLAQAVDVQKWSKGEMIVRKGEVGNEMYVLKEGSVVCKVLKGGGEGGDDGESRVQSIKTLDINLKVGDYFGERALMYHEVRAADVLATSDVVCYTISKSVFDMVLGSLKDLLEQNLRMTLLKSLDVFAALDPSDLNGVAKALVPMEFEEDDEVICAGYQADHFFLIRTGHASLECSDGVPLTLGPGECFGEEALTGNSKYSMTVSSVDDLECLVLMASTLVDLGISLPNNCLARLRVASEGRFKNSSHASRQSFGAAELQKMIDDTSGGGDGDYDDGDEIHLDVKSISELETGRTLGTGSFGRVKVSKHMESETVFALKILQKEAIRVTRQEKNIINEKELTANLQHPFILHLYGTFQDTDCLYMMLEIVMGGELFRLLHGDGSVENKLSSQDTAFYAANVVSVYEYIHAQNVTYRDLKPENILIAADGYLKVVDWGFAKKVVDKTFTTCGTPEYLAPELVQGTGHNKGVDLWALGILIFEMLVGRTPFVGNDPDDTMAICRNIMNETIEYPEDFEESAADLIEGLCTREVLARLGCMKNGCDDVKGHVFFESINWKDLKRKKVPAPWKPTVNGAMDVSNFDDIYDDEEEIIEEYSGDQAVFANF</sequence>
<evidence type="ECO:0000256" key="8">
    <source>
        <dbReference type="ARBA" id="ARBA00022723"/>
    </source>
</evidence>
<evidence type="ECO:0000256" key="15">
    <source>
        <dbReference type="ARBA" id="ARBA00047298"/>
    </source>
</evidence>
<dbReference type="InterPro" id="IPR014710">
    <property type="entry name" value="RmlC-like_jellyroll"/>
</dbReference>
<evidence type="ECO:0000259" key="21">
    <source>
        <dbReference type="PROSITE" id="PS51285"/>
    </source>
</evidence>
<evidence type="ECO:0000256" key="4">
    <source>
        <dbReference type="ARBA" id="ARBA00022490"/>
    </source>
</evidence>
<dbReference type="CDD" id="cd00038">
    <property type="entry name" value="CAP_ED"/>
    <property type="match status" value="3"/>
</dbReference>
<dbReference type="PROSITE" id="PS00108">
    <property type="entry name" value="PROTEIN_KINASE_ST"/>
    <property type="match status" value="1"/>
</dbReference>
<dbReference type="PROSITE" id="PS00888">
    <property type="entry name" value="CNMP_BINDING_1"/>
    <property type="match status" value="2"/>
</dbReference>
<feature type="domain" description="Protein kinase" evidence="19">
    <location>
        <begin position="528"/>
        <end position="789"/>
    </location>
</feature>
<dbReference type="Gene3D" id="3.30.200.20">
    <property type="entry name" value="Phosphorylase Kinase, domain 1"/>
    <property type="match status" value="1"/>
</dbReference>
<evidence type="ECO:0000256" key="1">
    <source>
        <dbReference type="ARBA" id="ARBA00001946"/>
    </source>
</evidence>
<dbReference type="SMART" id="SM00100">
    <property type="entry name" value="cNMP"/>
    <property type="match status" value="3"/>
</dbReference>
<dbReference type="PANTHER" id="PTHR24353">
    <property type="entry name" value="CYCLIC NUCLEOTIDE-DEPENDENT PROTEIN KINASE"/>
    <property type="match status" value="1"/>
</dbReference>
<evidence type="ECO:0000256" key="14">
    <source>
        <dbReference type="ARBA" id="ARBA00024113"/>
    </source>
</evidence>
<evidence type="ECO:0000259" key="19">
    <source>
        <dbReference type="PROSITE" id="PS50011"/>
    </source>
</evidence>
<dbReference type="PIRSF" id="PIRSF000559">
    <property type="entry name" value="cGMP-dep_kinase"/>
    <property type="match status" value="1"/>
</dbReference>
<keyword evidence="7" id="KW-0808">Transferase</keyword>
<dbReference type="Pfam" id="PF00027">
    <property type="entry name" value="cNMP_binding"/>
    <property type="match status" value="3"/>
</dbReference>
<dbReference type="PROSITE" id="PS00107">
    <property type="entry name" value="PROTEIN_KINASE_ATP"/>
    <property type="match status" value="1"/>
</dbReference>
<dbReference type="Proteomes" id="UP001165060">
    <property type="component" value="Unassembled WGS sequence"/>
</dbReference>
<dbReference type="Pfam" id="PF00069">
    <property type="entry name" value="Pkinase"/>
    <property type="match status" value="1"/>
</dbReference>
<evidence type="ECO:0000256" key="18">
    <source>
        <dbReference type="SAM" id="MobiDB-lite"/>
    </source>
</evidence>
<dbReference type="Gene3D" id="1.10.510.10">
    <property type="entry name" value="Transferase(Phosphotransferase) domain 1"/>
    <property type="match status" value="1"/>
</dbReference>
<name>A0ABQ6M8T4_9STRA</name>
<keyword evidence="8" id="KW-0479">Metal-binding</keyword>
<dbReference type="InterPro" id="IPR002374">
    <property type="entry name" value="cGMP_dep_kinase"/>
</dbReference>
<dbReference type="InterPro" id="IPR017441">
    <property type="entry name" value="Protein_kinase_ATP_BS"/>
</dbReference>
<gene>
    <name evidence="22" type="ORF">TeGR_g10222</name>
</gene>
<comment type="catalytic activity">
    <reaction evidence="15">
        <text>L-threonyl-[protein] + ATP = O-phospho-L-threonyl-[protein] + ADP + H(+)</text>
        <dbReference type="Rhea" id="RHEA:46608"/>
        <dbReference type="Rhea" id="RHEA-COMP:11060"/>
        <dbReference type="Rhea" id="RHEA-COMP:11605"/>
        <dbReference type="ChEBI" id="CHEBI:15378"/>
        <dbReference type="ChEBI" id="CHEBI:30013"/>
        <dbReference type="ChEBI" id="CHEBI:30616"/>
        <dbReference type="ChEBI" id="CHEBI:61977"/>
        <dbReference type="ChEBI" id="CHEBI:456216"/>
        <dbReference type="EC" id="2.7.11.12"/>
    </reaction>
</comment>
<comment type="caution">
    <text evidence="22">The sequence shown here is derived from an EMBL/GenBank/DDBJ whole genome shotgun (WGS) entry which is preliminary data.</text>
</comment>
<comment type="similarity">
    <text evidence="2">Belongs to the protein kinase superfamily. AGC Ser/Thr protein kinase family. cGMP subfamily.</text>
</comment>
<dbReference type="PROSITE" id="PS51285">
    <property type="entry name" value="AGC_KINASE_CTER"/>
    <property type="match status" value="1"/>
</dbReference>
<reference evidence="22 23" key="1">
    <citation type="journal article" date="2023" name="Commun. Biol.">
        <title>Genome analysis of Parmales, the sister group of diatoms, reveals the evolutionary specialization of diatoms from phago-mixotrophs to photoautotrophs.</title>
        <authorList>
            <person name="Ban H."/>
            <person name="Sato S."/>
            <person name="Yoshikawa S."/>
            <person name="Yamada K."/>
            <person name="Nakamura Y."/>
            <person name="Ichinomiya M."/>
            <person name="Sato N."/>
            <person name="Blanc-Mathieu R."/>
            <person name="Endo H."/>
            <person name="Kuwata A."/>
            <person name="Ogata H."/>
        </authorList>
    </citation>
    <scope>NUCLEOTIDE SEQUENCE [LARGE SCALE GENOMIC DNA]</scope>
</reference>
<feature type="binding site" evidence="17">
    <location>
        <position position="557"/>
    </location>
    <ligand>
        <name>ATP</name>
        <dbReference type="ChEBI" id="CHEBI:30616"/>
    </ligand>
</feature>
<dbReference type="InterPro" id="IPR018488">
    <property type="entry name" value="cNMP-bd_CS"/>
</dbReference>
<dbReference type="InterPro" id="IPR018490">
    <property type="entry name" value="cNMP-bd_dom_sf"/>
</dbReference>
<protein>
    <recommendedName>
        <fullName evidence="14">cGMP-dependent protein kinase</fullName>
        <ecNumber evidence="3">2.7.11.12</ecNumber>
    </recommendedName>
</protein>
<organism evidence="22 23">
    <name type="scientific">Tetraparma gracilis</name>
    <dbReference type="NCBI Taxonomy" id="2962635"/>
    <lineage>
        <taxon>Eukaryota</taxon>
        <taxon>Sar</taxon>
        <taxon>Stramenopiles</taxon>
        <taxon>Ochrophyta</taxon>
        <taxon>Bolidophyceae</taxon>
        <taxon>Parmales</taxon>
        <taxon>Triparmaceae</taxon>
        <taxon>Tetraparma</taxon>
    </lineage>
</organism>
<feature type="domain" description="AGC-kinase C-terminal" evidence="21">
    <location>
        <begin position="790"/>
        <end position="843"/>
    </location>
</feature>
<keyword evidence="9 17" id="KW-0547">Nucleotide-binding</keyword>
<feature type="compositionally biased region" description="Low complexity" evidence="18">
    <location>
        <begin position="22"/>
        <end position="31"/>
    </location>
</feature>
<keyword evidence="10" id="KW-0418">Kinase</keyword>
<evidence type="ECO:0000256" key="13">
    <source>
        <dbReference type="ARBA" id="ARBA00022992"/>
    </source>
</evidence>
<dbReference type="InterPro" id="IPR011009">
    <property type="entry name" value="Kinase-like_dom_sf"/>
</dbReference>
<dbReference type="InterPro" id="IPR008271">
    <property type="entry name" value="Ser/Thr_kinase_AS"/>
</dbReference>
<dbReference type="SMART" id="SM00133">
    <property type="entry name" value="S_TK_X"/>
    <property type="match status" value="1"/>
</dbReference>